<feature type="region of interest" description="Disordered" evidence="19">
    <location>
        <begin position="54"/>
        <end position="243"/>
    </location>
</feature>
<evidence type="ECO:0000256" key="9">
    <source>
        <dbReference type="ARBA" id="ARBA00022705"/>
    </source>
</evidence>
<organism evidence="21 22">
    <name type="scientific">Agrocybe pediades</name>
    <dbReference type="NCBI Taxonomy" id="84607"/>
    <lineage>
        <taxon>Eukaryota</taxon>
        <taxon>Fungi</taxon>
        <taxon>Dikarya</taxon>
        <taxon>Basidiomycota</taxon>
        <taxon>Agaricomycotina</taxon>
        <taxon>Agaricomycetes</taxon>
        <taxon>Agaricomycetidae</taxon>
        <taxon>Agaricales</taxon>
        <taxon>Agaricineae</taxon>
        <taxon>Strophariaceae</taxon>
        <taxon>Agrocybe</taxon>
    </lineage>
</organism>
<evidence type="ECO:0000256" key="18">
    <source>
        <dbReference type="PIRSR" id="PIRSR622312-50"/>
    </source>
</evidence>
<keyword evidence="12" id="KW-0239">DNA-directed DNA polymerase</keyword>
<feature type="compositionally biased region" description="Basic residues" evidence="19">
    <location>
        <begin position="219"/>
        <end position="228"/>
    </location>
</feature>
<feature type="compositionally biased region" description="Basic and acidic residues" evidence="19">
    <location>
        <begin position="362"/>
        <end position="371"/>
    </location>
</feature>
<dbReference type="GO" id="GO:0003887">
    <property type="term" value="F:DNA-directed DNA polymerase activity"/>
    <property type="evidence" value="ECO:0007669"/>
    <property type="project" value="UniProtKB-KW"/>
</dbReference>
<feature type="region of interest" description="Disordered" evidence="19">
    <location>
        <begin position="552"/>
        <end position="623"/>
    </location>
</feature>
<comment type="catalytic activity">
    <reaction evidence="17">
        <text>DNA(n) + a 2'-deoxyribonucleoside 5'-triphosphate = DNA(n+1) + diphosphate</text>
        <dbReference type="Rhea" id="RHEA:22508"/>
        <dbReference type="Rhea" id="RHEA-COMP:17339"/>
        <dbReference type="Rhea" id="RHEA-COMP:17340"/>
        <dbReference type="ChEBI" id="CHEBI:33019"/>
        <dbReference type="ChEBI" id="CHEBI:61560"/>
        <dbReference type="ChEBI" id="CHEBI:173112"/>
        <dbReference type="EC" id="2.7.7.7"/>
    </reaction>
</comment>
<evidence type="ECO:0000259" key="20">
    <source>
        <dbReference type="PROSITE" id="PS50172"/>
    </source>
</evidence>
<dbReference type="CDD" id="cd00027">
    <property type="entry name" value="BRCT"/>
    <property type="match status" value="1"/>
</dbReference>
<evidence type="ECO:0000256" key="10">
    <source>
        <dbReference type="ARBA" id="ARBA00022723"/>
    </source>
</evidence>
<dbReference type="FunFam" id="1.10.150.20:FF:000010">
    <property type="entry name" value="DNA polymerase lambda"/>
    <property type="match status" value="1"/>
</dbReference>
<evidence type="ECO:0000313" key="22">
    <source>
        <dbReference type="Proteomes" id="UP000521872"/>
    </source>
</evidence>
<comment type="caution">
    <text evidence="21">The sequence shown here is derived from an EMBL/GenBank/DDBJ whole genome shotgun (WGS) entry which is preliminary data.</text>
</comment>
<protein>
    <recommendedName>
        <fullName evidence="5">DNA polymerase lambda</fullName>
        <ecNumber evidence="4">2.7.7.7</ecNumber>
    </recommendedName>
</protein>
<dbReference type="EC" id="2.7.7.7" evidence="4"/>
<dbReference type="Pfam" id="PF00533">
    <property type="entry name" value="BRCT"/>
    <property type="match status" value="1"/>
</dbReference>
<name>A0A8H4QIQ6_9AGAR</name>
<comment type="cofactor">
    <cofactor evidence="1">
        <name>Mn(2+)</name>
        <dbReference type="ChEBI" id="CHEBI:29035"/>
    </cofactor>
</comment>
<dbReference type="InterPro" id="IPR002008">
    <property type="entry name" value="DNA_pol_X_beta-like"/>
</dbReference>
<dbReference type="InterPro" id="IPR002054">
    <property type="entry name" value="DNA-dir_DNA_pol_X"/>
</dbReference>
<dbReference type="SUPFAM" id="SSF52113">
    <property type="entry name" value="BRCT domain"/>
    <property type="match status" value="1"/>
</dbReference>
<keyword evidence="11" id="KW-0227">DNA damage</keyword>
<dbReference type="InterPro" id="IPR010996">
    <property type="entry name" value="HHH_MUS81"/>
</dbReference>
<evidence type="ECO:0000256" key="5">
    <source>
        <dbReference type="ARBA" id="ARBA00016513"/>
    </source>
</evidence>
<feature type="compositionally biased region" description="Acidic residues" evidence="19">
    <location>
        <begin position="1"/>
        <end position="12"/>
    </location>
</feature>
<feature type="compositionally biased region" description="Basic and acidic residues" evidence="19">
    <location>
        <begin position="585"/>
        <end position="596"/>
    </location>
</feature>
<evidence type="ECO:0000256" key="2">
    <source>
        <dbReference type="ARBA" id="ARBA00004123"/>
    </source>
</evidence>
<feature type="compositionally biased region" description="Acidic residues" evidence="19">
    <location>
        <begin position="653"/>
        <end position="665"/>
    </location>
</feature>
<evidence type="ECO:0000256" key="8">
    <source>
        <dbReference type="ARBA" id="ARBA00022695"/>
    </source>
</evidence>
<feature type="domain" description="BRCT" evidence="20">
    <location>
        <begin position="423"/>
        <end position="516"/>
    </location>
</feature>
<dbReference type="PANTHER" id="PTHR11276">
    <property type="entry name" value="DNA POLYMERASE TYPE-X FAMILY MEMBER"/>
    <property type="match status" value="1"/>
</dbReference>
<keyword evidence="16" id="KW-0539">Nucleus</keyword>
<feature type="compositionally biased region" description="Basic and acidic residues" evidence="19">
    <location>
        <begin position="99"/>
        <end position="115"/>
    </location>
</feature>
<feature type="region of interest" description="Disordered" evidence="19">
    <location>
        <begin position="1"/>
        <end position="22"/>
    </location>
</feature>
<evidence type="ECO:0000256" key="4">
    <source>
        <dbReference type="ARBA" id="ARBA00012417"/>
    </source>
</evidence>
<dbReference type="GO" id="GO:0016829">
    <property type="term" value="F:lyase activity"/>
    <property type="evidence" value="ECO:0007669"/>
    <property type="project" value="UniProtKB-KW"/>
</dbReference>
<dbReference type="GO" id="GO:0003677">
    <property type="term" value="F:DNA binding"/>
    <property type="evidence" value="ECO:0007669"/>
    <property type="project" value="UniProtKB-KW"/>
</dbReference>
<dbReference type="PRINTS" id="PR00870">
    <property type="entry name" value="DNAPOLXBETA"/>
</dbReference>
<dbReference type="Pfam" id="PF10391">
    <property type="entry name" value="DNA_pol_lambd_f"/>
    <property type="match status" value="1"/>
</dbReference>
<dbReference type="Gene3D" id="1.10.150.110">
    <property type="entry name" value="DNA polymerase beta, N-terminal domain-like"/>
    <property type="match status" value="1"/>
</dbReference>
<evidence type="ECO:0000256" key="13">
    <source>
        <dbReference type="ARBA" id="ARBA00023125"/>
    </source>
</evidence>
<feature type="compositionally biased region" description="Basic and acidic residues" evidence="19">
    <location>
        <begin position="13"/>
        <end position="22"/>
    </location>
</feature>
<dbReference type="InterPro" id="IPR043519">
    <property type="entry name" value="NT_sf"/>
</dbReference>
<dbReference type="InterPro" id="IPR037160">
    <property type="entry name" value="DNA_Pol_thumb_sf"/>
</dbReference>
<dbReference type="Gene3D" id="3.30.460.10">
    <property type="entry name" value="Beta Polymerase, domain 2"/>
    <property type="match status" value="1"/>
</dbReference>
<evidence type="ECO:0000256" key="12">
    <source>
        <dbReference type="ARBA" id="ARBA00022932"/>
    </source>
</evidence>
<dbReference type="Gene3D" id="3.30.210.10">
    <property type="entry name" value="DNA polymerase, thumb domain"/>
    <property type="match status" value="1"/>
</dbReference>
<evidence type="ECO:0000256" key="16">
    <source>
        <dbReference type="ARBA" id="ARBA00023242"/>
    </source>
</evidence>
<dbReference type="InterPro" id="IPR029398">
    <property type="entry name" value="PolB_thumb"/>
</dbReference>
<feature type="compositionally biased region" description="Basic and acidic residues" evidence="19">
    <location>
        <begin position="173"/>
        <end position="190"/>
    </location>
</feature>
<reference evidence="21 22" key="1">
    <citation type="submission" date="2019-12" db="EMBL/GenBank/DDBJ databases">
        <authorList>
            <person name="Floudas D."/>
            <person name="Bentzer J."/>
            <person name="Ahren D."/>
            <person name="Johansson T."/>
            <person name="Persson P."/>
            <person name="Tunlid A."/>
        </authorList>
    </citation>
    <scope>NUCLEOTIDE SEQUENCE [LARGE SCALE GENOMIC DNA]</scope>
    <source>
        <strain evidence="21 22">CBS 102.39</strain>
    </source>
</reference>
<dbReference type="GO" id="GO:0005634">
    <property type="term" value="C:nucleus"/>
    <property type="evidence" value="ECO:0007669"/>
    <property type="project" value="UniProtKB-SubCell"/>
</dbReference>
<dbReference type="PANTHER" id="PTHR11276:SF28">
    <property type="entry name" value="DNA POLYMERASE LAMBDA"/>
    <property type="match status" value="1"/>
</dbReference>
<dbReference type="SUPFAM" id="SSF81301">
    <property type="entry name" value="Nucleotidyltransferase"/>
    <property type="match status" value="1"/>
</dbReference>
<comment type="similarity">
    <text evidence="3">Belongs to the DNA polymerase type-X family.</text>
</comment>
<feature type="active site" description="Nucleophile; Schiff-base intermediate with DNA; for 5'-dRP lyase activity" evidence="18">
    <location>
        <position position="753"/>
    </location>
</feature>
<feature type="compositionally biased region" description="Acidic residues" evidence="19">
    <location>
        <begin position="151"/>
        <end position="162"/>
    </location>
</feature>
<dbReference type="SUPFAM" id="SSF47802">
    <property type="entry name" value="DNA polymerase beta, N-terminal domain-like"/>
    <property type="match status" value="1"/>
</dbReference>
<dbReference type="Pfam" id="PF14716">
    <property type="entry name" value="HHH_8"/>
    <property type="match status" value="1"/>
</dbReference>
<dbReference type="FunFam" id="1.10.150.110:FF:000005">
    <property type="entry name" value="DNA polymerase POL4"/>
    <property type="match status" value="1"/>
</dbReference>
<dbReference type="InterPro" id="IPR028207">
    <property type="entry name" value="DNA_pol_B_palm_palm"/>
</dbReference>
<evidence type="ECO:0000256" key="17">
    <source>
        <dbReference type="ARBA" id="ARBA00049244"/>
    </source>
</evidence>
<evidence type="ECO:0000256" key="15">
    <source>
        <dbReference type="ARBA" id="ARBA00023239"/>
    </source>
</evidence>
<feature type="compositionally biased region" description="Low complexity" evidence="19">
    <location>
        <begin position="338"/>
        <end position="351"/>
    </location>
</feature>
<evidence type="ECO:0000256" key="1">
    <source>
        <dbReference type="ARBA" id="ARBA00001936"/>
    </source>
</evidence>
<dbReference type="InterPro" id="IPR022312">
    <property type="entry name" value="DNA_pol_X"/>
</dbReference>
<dbReference type="SUPFAM" id="SSF81585">
    <property type="entry name" value="PsbU/PolX domain-like"/>
    <property type="match status" value="1"/>
</dbReference>
<feature type="compositionally biased region" description="Polar residues" evidence="19">
    <location>
        <begin position="60"/>
        <end position="75"/>
    </location>
</feature>
<comment type="subcellular location">
    <subcellularLocation>
        <location evidence="2">Nucleus</location>
    </subcellularLocation>
</comment>
<keyword evidence="7" id="KW-0808">Transferase</keyword>
<keyword evidence="14" id="KW-0234">DNA repair</keyword>
<dbReference type="Pfam" id="PF14792">
    <property type="entry name" value="DNA_pol_B_palm"/>
    <property type="match status" value="1"/>
</dbReference>
<dbReference type="PROSITE" id="PS00522">
    <property type="entry name" value="DNA_POLYMERASE_X"/>
    <property type="match status" value="1"/>
</dbReference>
<keyword evidence="13" id="KW-0238">DNA-binding</keyword>
<dbReference type="AlphaFoldDB" id="A0A8H4QIQ6"/>
<evidence type="ECO:0000313" key="21">
    <source>
        <dbReference type="EMBL" id="KAF4611839.1"/>
    </source>
</evidence>
<dbReference type="PRINTS" id="PR00869">
    <property type="entry name" value="DNAPOLX"/>
</dbReference>
<dbReference type="GO" id="GO:0006303">
    <property type="term" value="P:double-strand break repair via nonhomologous end joining"/>
    <property type="evidence" value="ECO:0007669"/>
    <property type="project" value="TreeGrafter"/>
</dbReference>
<dbReference type="Gene3D" id="3.40.50.10190">
    <property type="entry name" value="BRCT domain"/>
    <property type="match status" value="1"/>
</dbReference>
<sequence>MPEMSLEEYYAEQDERLNRADESMDDYVKRVSRNKNLMPASSVQQHSAALEVRQEHPTLTIPSVSGQNATISTNREIGRATKRKAAEAEADALGPIRRQRIDPEHGLSHAVDNHLPESAPSTHSRSDSLHPKSPVTRTSPKVERNVSPAMDDIESFTIDEIDVPVPASTSHNKPKDIHEGRNTRQFAQDKRRFRQVRSPQAPAASTSELSPILSFSNKSYRKPSRSPKRAPLDLGPPKRPRLDLPRAANILQATENQKSTDLPALEPPLSPIEDVSLEEASAKKPLVNQSSSLFLSIQERIAKHSGGAKTDKVLKLSKKRALPDFSLNEVAVDLGNKSSSMCVSSSPSSNPQSPPPQKKTKTSKDNQEPEPKISAAKGAKLATEQRKGKGKKEKPAPITAADFARKLKVEFEEAAKASGKKHRRSKFLEGKNVFFSGGDWNYASESTRKKMTIIMQCGANLMPEYDPEVTTHIITCAPSVGAMLQDLKLKSLKQIPRRIPTVTWDWVLTVLDDHRLDRQEIDTRLENAVIECTPYAERLDLYKFESYKPRPRASRSVSANSEEGRTCENVSRPINAAASSSSESNDERLAAHDVRHSAAPISPPISPTRRASNSTASTRQDCKKSIDPLAEFYDQARRQKEVEDGWSSIGDVGDSDSDETDDEPDFQPVARAKKGWTCDNKQAQMSGDCPNEDIINKLNELMELHKVKGGSEDRWRVVSYSKTIRALRNHPTRIRSGNEARRLPGVGEKTAQKIEEIITTGDLQRIKYENTNDVEVIRLFQGIYGVGRSIAFKWYQAGCHTLEDLRARKGGVTLTVPQAIGLKYYDDINTRMPREEARAIFELIKPKALAIDPKLSVQIMGSYRRGKADCGDIDILITRPTDDGETHAGVLPRLLRELHASDILTEDLALPEDPEDLEATYRGLCHLPKVEGSRQRRIDFLTVPWTSRGAALLYYTGDDIFNRAIRLKANVMGYALNQKGLFKNVIRDPRDRRIKLDSGVLIASETEEEIFKILNVPWQEPHERVRG</sequence>
<evidence type="ECO:0000256" key="7">
    <source>
        <dbReference type="ARBA" id="ARBA00022679"/>
    </source>
</evidence>
<keyword evidence="22" id="KW-1185">Reference proteome</keyword>
<dbReference type="InterPro" id="IPR036420">
    <property type="entry name" value="BRCT_dom_sf"/>
</dbReference>
<proteinExistence type="inferred from homology"/>
<evidence type="ECO:0000256" key="6">
    <source>
        <dbReference type="ARBA" id="ARBA00022634"/>
    </source>
</evidence>
<dbReference type="InterPro" id="IPR019843">
    <property type="entry name" value="DNA_pol-X_BS"/>
</dbReference>
<feature type="compositionally biased region" description="Polar residues" evidence="19">
    <location>
        <begin position="203"/>
        <end position="218"/>
    </location>
</feature>
<dbReference type="CDD" id="cd00141">
    <property type="entry name" value="NT_POLXc"/>
    <property type="match status" value="1"/>
</dbReference>
<evidence type="ECO:0000256" key="11">
    <source>
        <dbReference type="ARBA" id="ARBA00022763"/>
    </source>
</evidence>
<keyword evidence="6" id="KW-0237">DNA synthesis</keyword>
<dbReference type="EMBL" id="JAACJL010000057">
    <property type="protein sequence ID" value="KAF4611839.1"/>
    <property type="molecule type" value="Genomic_DNA"/>
</dbReference>
<dbReference type="InterPro" id="IPR018944">
    <property type="entry name" value="DNA_pol_lambd_fingers_domain"/>
</dbReference>
<keyword evidence="9" id="KW-0235">DNA replication</keyword>
<dbReference type="InterPro" id="IPR001357">
    <property type="entry name" value="BRCT_dom"/>
</dbReference>
<feature type="region of interest" description="Disordered" evidence="19">
    <location>
        <begin position="638"/>
        <end position="670"/>
    </location>
</feature>
<dbReference type="GO" id="GO:0006260">
    <property type="term" value="P:DNA replication"/>
    <property type="evidence" value="ECO:0007669"/>
    <property type="project" value="UniProtKB-KW"/>
</dbReference>
<evidence type="ECO:0000256" key="14">
    <source>
        <dbReference type="ARBA" id="ARBA00023204"/>
    </source>
</evidence>
<dbReference type="InterPro" id="IPR027421">
    <property type="entry name" value="DNA_pol_lamdba_lyase_dom_sf"/>
</dbReference>
<evidence type="ECO:0000256" key="19">
    <source>
        <dbReference type="SAM" id="MobiDB-lite"/>
    </source>
</evidence>
<dbReference type="Gene3D" id="1.10.150.20">
    <property type="entry name" value="5' to 3' exonuclease, C-terminal subdomain"/>
    <property type="match status" value="1"/>
</dbReference>
<evidence type="ECO:0000256" key="3">
    <source>
        <dbReference type="ARBA" id="ARBA00008323"/>
    </source>
</evidence>
<keyword evidence="10" id="KW-0479">Metal-binding</keyword>
<dbReference type="SMART" id="SM00292">
    <property type="entry name" value="BRCT"/>
    <property type="match status" value="1"/>
</dbReference>
<dbReference type="PROSITE" id="PS50172">
    <property type="entry name" value="BRCT"/>
    <property type="match status" value="1"/>
</dbReference>
<feature type="compositionally biased region" description="Basic and acidic residues" evidence="19">
    <location>
        <begin position="76"/>
        <end position="87"/>
    </location>
</feature>
<keyword evidence="8" id="KW-0548">Nucleotidyltransferase</keyword>
<gene>
    <name evidence="21" type="ORF">D9613_003889</name>
</gene>
<feature type="region of interest" description="Disordered" evidence="19">
    <location>
        <begin position="338"/>
        <end position="399"/>
    </location>
</feature>
<keyword evidence="15" id="KW-0456">Lyase</keyword>
<accession>A0A8H4QIQ6</accession>
<dbReference type="Proteomes" id="UP000521872">
    <property type="component" value="Unassembled WGS sequence"/>
</dbReference>
<dbReference type="Pfam" id="PF14791">
    <property type="entry name" value="DNA_pol_B_thumb"/>
    <property type="match status" value="1"/>
</dbReference>
<dbReference type="SMART" id="SM00483">
    <property type="entry name" value="POLXc"/>
    <property type="match status" value="1"/>
</dbReference>
<dbReference type="GO" id="GO:0046872">
    <property type="term" value="F:metal ion binding"/>
    <property type="evidence" value="ECO:0007669"/>
    <property type="project" value="UniProtKB-KW"/>
</dbReference>